<dbReference type="EMBL" id="MFJL01000043">
    <property type="protein sequence ID" value="OGG12685.1"/>
    <property type="molecule type" value="Genomic_DNA"/>
</dbReference>
<name>A0A1F5ZK31_9BACT</name>
<gene>
    <name evidence="2" type="ORF">A3D77_04175</name>
</gene>
<reference evidence="2 3" key="1">
    <citation type="journal article" date="2016" name="Nat. Commun.">
        <title>Thousands of microbial genomes shed light on interconnected biogeochemical processes in an aquifer system.</title>
        <authorList>
            <person name="Anantharaman K."/>
            <person name="Brown C.T."/>
            <person name="Hug L.A."/>
            <person name="Sharon I."/>
            <person name="Castelle C.J."/>
            <person name="Probst A.J."/>
            <person name="Thomas B.C."/>
            <person name="Singh A."/>
            <person name="Wilkins M.J."/>
            <person name="Karaoz U."/>
            <person name="Brodie E.L."/>
            <person name="Williams K.H."/>
            <person name="Hubbard S.S."/>
            <person name="Banfield J.F."/>
        </authorList>
    </citation>
    <scope>NUCLEOTIDE SEQUENCE [LARGE SCALE GENOMIC DNA]</scope>
</reference>
<organism evidence="2 3">
    <name type="scientific">Candidatus Gottesmanbacteria bacterium RIFCSPHIGHO2_02_FULL_39_11</name>
    <dbReference type="NCBI Taxonomy" id="1798382"/>
    <lineage>
        <taxon>Bacteria</taxon>
        <taxon>Candidatus Gottesmaniibacteriota</taxon>
    </lineage>
</organism>
<accession>A0A1F5ZK31</accession>
<evidence type="ECO:0008006" key="4">
    <source>
        <dbReference type="Google" id="ProtNLM"/>
    </source>
</evidence>
<evidence type="ECO:0000313" key="2">
    <source>
        <dbReference type="EMBL" id="OGG12685.1"/>
    </source>
</evidence>
<protein>
    <recommendedName>
        <fullName evidence="4">Dipeptidylpeptidase IV N-terminal domain-containing protein</fullName>
    </recommendedName>
</protein>
<comment type="caution">
    <text evidence="2">The sequence shown here is derived from an EMBL/GenBank/DDBJ whole genome shotgun (WGS) entry which is preliminary data.</text>
</comment>
<keyword evidence="1" id="KW-1133">Transmembrane helix</keyword>
<keyword evidence="1" id="KW-0472">Membrane</keyword>
<feature type="transmembrane region" description="Helical" evidence="1">
    <location>
        <begin position="7"/>
        <end position="27"/>
    </location>
</feature>
<evidence type="ECO:0000313" key="3">
    <source>
        <dbReference type="Proteomes" id="UP000176923"/>
    </source>
</evidence>
<dbReference type="STRING" id="1798382.A3D77_04175"/>
<keyword evidence="1" id="KW-0812">Transmembrane</keyword>
<sequence length="215" mass="24140">MTIRHQIEFETVFFLLVAIFLAGFFVWRSNQNLQNNLYAATPIISEGNTPKIIVPTLNPILKIETASQISPDGTKKLTMEKTHNRDKTVSYVFTTSDGDGNNPHEVYTTQLSGSEDLSLPFNTWSPDNKYVFIQKNEDNALVFKATGEPITNTATFFDIQDSFKEKDKKNVPSVTTGWASETLLIVNTIKEDGTKGPSYWFEVPGKAIMQLSSNF</sequence>
<proteinExistence type="predicted"/>
<dbReference type="Proteomes" id="UP000176923">
    <property type="component" value="Unassembled WGS sequence"/>
</dbReference>
<evidence type="ECO:0000256" key="1">
    <source>
        <dbReference type="SAM" id="Phobius"/>
    </source>
</evidence>
<dbReference type="AlphaFoldDB" id="A0A1F5ZK31"/>